<feature type="domain" description="Zinc finger DksA/TraR C4-type" evidence="5">
    <location>
        <begin position="86"/>
        <end position="120"/>
    </location>
</feature>
<keyword evidence="7" id="KW-1185">Reference proteome</keyword>
<keyword evidence="3" id="KW-0862">Zinc</keyword>
<dbReference type="PROSITE" id="PS01102">
    <property type="entry name" value="ZF_DKSA_1"/>
    <property type="match status" value="1"/>
</dbReference>
<protein>
    <submittedName>
        <fullName evidence="6">RNA polymerase-binding transcription factor DksA</fullName>
    </submittedName>
</protein>
<evidence type="ECO:0000256" key="3">
    <source>
        <dbReference type="ARBA" id="ARBA00022833"/>
    </source>
</evidence>
<evidence type="ECO:0000259" key="5">
    <source>
        <dbReference type="Pfam" id="PF01258"/>
    </source>
</evidence>
<dbReference type="GO" id="GO:0008270">
    <property type="term" value="F:zinc ion binding"/>
    <property type="evidence" value="ECO:0007669"/>
    <property type="project" value="UniProtKB-KW"/>
</dbReference>
<dbReference type="RefSeq" id="WP_185242388.1">
    <property type="nucleotide sequence ID" value="NZ_AP023213.1"/>
</dbReference>
<evidence type="ECO:0000313" key="7">
    <source>
        <dbReference type="Proteomes" id="UP000515472"/>
    </source>
</evidence>
<sequence length="130" mass="14694">MPDKLEGDELEFRNLLAEQKRRLWAELRDEIFSQTGSDLATQYDIPQDLGEKSILDMLSDAGLAIADIRRNQLTALEEAQRRLEQGTYGRCENCGEVIDIQRLHLMPFAAYCVPCQKEKEGPGKPPGTTL</sequence>
<reference evidence="6 7" key="1">
    <citation type="submission" date="2020-06" db="EMBL/GenBank/DDBJ databases">
        <title>Interaction of electrochemicaly active bacteria, Geobacter bremensis R4 on different carbon anode.</title>
        <authorList>
            <person name="Meng L."/>
            <person name="Yoshida N."/>
        </authorList>
    </citation>
    <scope>NUCLEOTIDE SEQUENCE [LARGE SCALE GENOMIC DNA]</scope>
    <source>
        <strain evidence="6 7">R4</strain>
    </source>
</reference>
<gene>
    <name evidence="6" type="ORF">GEOBRER4_n2328</name>
</gene>
<accession>A0A6S6M101</accession>
<evidence type="ECO:0000313" key="6">
    <source>
        <dbReference type="EMBL" id="BCG47493.1"/>
    </source>
</evidence>
<keyword evidence="2" id="KW-0863">Zinc-finger</keyword>
<evidence type="ECO:0000256" key="1">
    <source>
        <dbReference type="ARBA" id="ARBA00022723"/>
    </source>
</evidence>
<dbReference type="PANTHER" id="PTHR33823">
    <property type="entry name" value="RNA POLYMERASE-BINDING TRANSCRIPTION FACTOR DKSA-RELATED"/>
    <property type="match status" value="1"/>
</dbReference>
<dbReference type="EMBL" id="AP023213">
    <property type="protein sequence ID" value="BCG47493.1"/>
    <property type="molecule type" value="Genomic_DNA"/>
</dbReference>
<dbReference type="AlphaFoldDB" id="A0A6S6M101"/>
<evidence type="ECO:0000256" key="2">
    <source>
        <dbReference type="ARBA" id="ARBA00022771"/>
    </source>
</evidence>
<dbReference type="Gene3D" id="1.20.120.910">
    <property type="entry name" value="DksA, coiled-coil domain"/>
    <property type="match status" value="1"/>
</dbReference>
<dbReference type="PANTHER" id="PTHR33823:SF4">
    <property type="entry name" value="GENERAL STRESS PROTEIN 16O"/>
    <property type="match status" value="1"/>
</dbReference>
<dbReference type="KEGG" id="gbn:GEOBRER4_22430"/>
<dbReference type="PROSITE" id="PS51128">
    <property type="entry name" value="ZF_DKSA_2"/>
    <property type="match status" value="1"/>
</dbReference>
<dbReference type="InterPro" id="IPR000962">
    <property type="entry name" value="Znf_DskA_TraR"/>
</dbReference>
<dbReference type="Pfam" id="PF01258">
    <property type="entry name" value="zf-dskA_traR"/>
    <property type="match status" value="1"/>
</dbReference>
<dbReference type="SUPFAM" id="SSF57716">
    <property type="entry name" value="Glucocorticoid receptor-like (DNA-binding domain)"/>
    <property type="match status" value="1"/>
</dbReference>
<dbReference type="InterPro" id="IPR020458">
    <property type="entry name" value="Znf_DskA_TraR_CS"/>
</dbReference>
<feature type="zinc finger region" description="dksA C4-type" evidence="4">
    <location>
        <begin position="91"/>
        <end position="115"/>
    </location>
</feature>
<dbReference type="Proteomes" id="UP000515472">
    <property type="component" value="Chromosome"/>
</dbReference>
<proteinExistence type="predicted"/>
<organism evidence="6 7">
    <name type="scientific">Citrifermentans bremense</name>
    <dbReference type="NCBI Taxonomy" id="60035"/>
    <lineage>
        <taxon>Bacteria</taxon>
        <taxon>Pseudomonadati</taxon>
        <taxon>Thermodesulfobacteriota</taxon>
        <taxon>Desulfuromonadia</taxon>
        <taxon>Geobacterales</taxon>
        <taxon>Geobacteraceae</taxon>
        <taxon>Citrifermentans</taxon>
    </lineage>
</organism>
<evidence type="ECO:0000256" key="4">
    <source>
        <dbReference type="PROSITE-ProRule" id="PRU00510"/>
    </source>
</evidence>
<name>A0A6S6M101_9BACT</name>
<keyword evidence="1" id="KW-0479">Metal-binding</keyword>